<reference evidence="2" key="1">
    <citation type="submission" date="2014-08" db="EMBL/GenBank/DDBJ databases">
        <authorList>
            <person name="Edwards T."/>
        </authorList>
    </citation>
    <scope>NUCLEOTIDE SEQUENCE [LARGE SCALE GENOMIC DNA]</scope>
</reference>
<accession>A0A0K2W5R4</accession>
<sequence length="67" mass="6836">MDAPIANIDVCVNVNFVAAKNFCEPSGIVATKKPRGYSHAAFCVRGISAGDQPAALACGAAVRSLSI</sequence>
<dbReference type="AlphaFoldDB" id="A0A0K2W5R4"/>
<evidence type="ECO:0000313" key="1">
    <source>
        <dbReference type="EMBL" id="CDX61807.1"/>
    </source>
</evidence>
<organism evidence="1 2">
    <name type="scientific">Mesorhizobium plurifarium</name>
    <dbReference type="NCBI Taxonomy" id="69974"/>
    <lineage>
        <taxon>Bacteria</taxon>
        <taxon>Pseudomonadati</taxon>
        <taxon>Pseudomonadota</taxon>
        <taxon>Alphaproteobacteria</taxon>
        <taxon>Hyphomicrobiales</taxon>
        <taxon>Phyllobacteriaceae</taxon>
        <taxon>Mesorhizobium</taxon>
    </lineage>
</organism>
<dbReference type="Proteomes" id="UP000182888">
    <property type="component" value="Unassembled WGS sequence"/>
</dbReference>
<evidence type="ECO:0000313" key="2">
    <source>
        <dbReference type="Proteomes" id="UP000182888"/>
    </source>
</evidence>
<proteinExistence type="predicted"/>
<gene>
    <name evidence="1" type="ORF">MPL1032_50041</name>
</gene>
<protein>
    <submittedName>
        <fullName evidence="1">Uncharacterized protein</fullName>
    </submittedName>
</protein>
<dbReference type="EMBL" id="CCND01000045">
    <property type="protein sequence ID" value="CDX61807.1"/>
    <property type="molecule type" value="Genomic_DNA"/>
</dbReference>
<name>A0A0K2W5R4_MESPL</name>